<dbReference type="EMBL" id="CP016757">
    <property type="protein sequence ID" value="ANZ45612.1"/>
    <property type="molecule type" value="Genomic_DNA"/>
</dbReference>
<dbReference type="AlphaFoldDB" id="A0A1B2I6L2"/>
<protein>
    <submittedName>
        <fullName evidence="1">Nucleotide kinase</fullName>
    </submittedName>
</protein>
<dbReference type="GeneID" id="83058437"/>
<keyword evidence="1" id="KW-0808">Transferase</keyword>
<dbReference type="STRING" id="1197717.BED41_11330"/>
<evidence type="ECO:0000313" key="2">
    <source>
        <dbReference type="Proteomes" id="UP000093044"/>
    </source>
</evidence>
<name>A0A1B2I6L2_9BACT</name>
<reference evidence="1" key="1">
    <citation type="submission" date="2016-08" db="EMBL/GenBank/DDBJ databases">
        <title>Complete genome of Cloacibacillus porcorum.</title>
        <authorList>
            <person name="Looft T."/>
            <person name="Bayles D.O."/>
            <person name="Alt D.P."/>
        </authorList>
    </citation>
    <scope>NUCLEOTIDE SEQUENCE [LARGE SCALE GENOMIC DNA]</scope>
    <source>
        <strain evidence="1">CL-84</strain>
    </source>
</reference>
<dbReference type="InterPro" id="IPR027417">
    <property type="entry name" value="P-loop_NTPase"/>
</dbReference>
<keyword evidence="2" id="KW-1185">Reference proteome</keyword>
<accession>A0A1B2I6L2</accession>
<dbReference type="Pfam" id="PF13238">
    <property type="entry name" value="AAA_18"/>
    <property type="match status" value="1"/>
</dbReference>
<dbReference type="SUPFAM" id="SSF52540">
    <property type="entry name" value="P-loop containing nucleoside triphosphate hydrolases"/>
    <property type="match status" value="1"/>
</dbReference>
<dbReference type="GO" id="GO:0016301">
    <property type="term" value="F:kinase activity"/>
    <property type="evidence" value="ECO:0007669"/>
    <property type="project" value="UniProtKB-KW"/>
</dbReference>
<sequence length="176" mass="20187">MKNVFFIGGTMGAGKTAVCQVLKKRLYRSVFLDGDWCWDMEPFQVTEETKALALDNVCCLLGNFIRCSAYENVIFCWVMHRQEIIDSILARLDTSGCRLNIFSLVCGEEPLRRRLEGDIRAGRRAPDIIERSLEYLTLYERLDTIKIDVSELTPEKAAELIVQMSGENLPRQFNIQ</sequence>
<gene>
    <name evidence="1" type="ORF">BED41_11330</name>
</gene>
<evidence type="ECO:0000313" key="1">
    <source>
        <dbReference type="EMBL" id="ANZ45612.1"/>
    </source>
</evidence>
<dbReference type="Gene3D" id="3.40.50.300">
    <property type="entry name" value="P-loop containing nucleotide triphosphate hydrolases"/>
    <property type="match status" value="1"/>
</dbReference>
<dbReference type="RefSeq" id="WP_066746247.1">
    <property type="nucleotide sequence ID" value="NZ_CP016757.1"/>
</dbReference>
<proteinExistence type="predicted"/>
<dbReference type="Proteomes" id="UP000093044">
    <property type="component" value="Chromosome"/>
</dbReference>
<dbReference type="OrthoDB" id="1550822at2"/>
<keyword evidence="1" id="KW-0418">Kinase</keyword>
<organism evidence="1 2">
    <name type="scientific">Cloacibacillus porcorum</name>
    <dbReference type="NCBI Taxonomy" id="1197717"/>
    <lineage>
        <taxon>Bacteria</taxon>
        <taxon>Thermotogati</taxon>
        <taxon>Synergistota</taxon>
        <taxon>Synergistia</taxon>
        <taxon>Synergistales</taxon>
        <taxon>Synergistaceae</taxon>
        <taxon>Cloacibacillus</taxon>
    </lineage>
</organism>
<dbReference type="KEGG" id="cpor:BED41_11330"/>